<keyword evidence="1" id="KW-0996">Nickel insertion</keyword>
<keyword evidence="2" id="KW-0143">Chaperone</keyword>
<name>A0A8K0NMG6_9TREE</name>
<evidence type="ECO:0000256" key="3">
    <source>
        <dbReference type="ARBA" id="ARBA00046339"/>
    </source>
</evidence>
<reference evidence="5" key="1">
    <citation type="submission" date="2020-04" db="EMBL/GenBank/DDBJ databases">
        <title>Analysis of mating type loci in Filobasidium floriforme.</title>
        <authorList>
            <person name="Nowrousian M."/>
        </authorList>
    </citation>
    <scope>NUCLEOTIDE SEQUENCE</scope>
    <source>
        <strain evidence="5">CBS 6242</strain>
    </source>
</reference>
<dbReference type="Pfam" id="PF01730">
    <property type="entry name" value="UreF"/>
    <property type="match status" value="1"/>
</dbReference>
<dbReference type="Proteomes" id="UP000812966">
    <property type="component" value="Unassembled WGS sequence"/>
</dbReference>
<comment type="similarity">
    <text evidence="3">Belongs to the UreF family.</text>
</comment>
<dbReference type="OrthoDB" id="2550922at2759"/>
<comment type="caution">
    <text evidence="5">The sequence shown here is derived from an EMBL/GenBank/DDBJ whole genome shotgun (WGS) entry which is preliminary data.</text>
</comment>
<dbReference type="GO" id="GO:0016151">
    <property type="term" value="F:nickel cation binding"/>
    <property type="evidence" value="ECO:0007669"/>
    <property type="project" value="InterPro"/>
</dbReference>
<proteinExistence type="inferred from homology"/>
<dbReference type="PANTHER" id="PTHR33620">
    <property type="entry name" value="UREASE ACCESSORY PROTEIN F"/>
    <property type="match status" value="1"/>
</dbReference>
<dbReference type="AlphaFoldDB" id="A0A8K0NMG6"/>
<evidence type="ECO:0000313" key="5">
    <source>
        <dbReference type="EMBL" id="KAG7527335.1"/>
    </source>
</evidence>
<evidence type="ECO:0000256" key="4">
    <source>
        <dbReference type="SAM" id="MobiDB-lite"/>
    </source>
</evidence>
<dbReference type="Gene3D" id="1.10.4190.10">
    <property type="entry name" value="Urease accessory protein UreF"/>
    <property type="match status" value="1"/>
</dbReference>
<accession>A0A8K0NMG6</accession>
<dbReference type="InterPro" id="IPR002639">
    <property type="entry name" value="UreF"/>
</dbReference>
<organism evidence="5 6">
    <name type="scientific">Filobasidium floriforme</name>
    <dbReference type="NCBI Taxonomy" id="5210"/>
    <lineage>
        <taxon>Eukaryota</taxon>
        <taxon>Fungi</taxon>
        <taxon>Dikarya</taxon>
        <taxon>Basidiomycota</taxon>
        <taxon>Agaricomycotina</taxon>
        <taxon>Tremellomycetes</taxon>
        <taxon>Filobasidiales</taxon>
        <taxon>Filobasidiaceae</taxon>
        <taxon>Filobasidium</taxon>
    </lineage>
</organism>
<evidence type="ECO:0000256" key="2">
    <source>
        <dbReference type="ARBA" id="ARBA00023186"/>
    </source>
</evidence>
<feature type="compositionally biased region" description="Basic and acidic residues" evidence="4">
    <location>
        <begin position="285"/>
        <end position="296"/>
    </location>
</feature>
<gene>
    <name evidence="5" type="ORF">FFLO_07036</name>
</gene>
<evidence type="ECO:0000256" key="1">
    <source>
        <dbReference type="ARBA" id="ARBA00022988"/>
    </source>
</evidence>
<dbReference type="PANTHER" id="PTHR33620:SF1">
    <property type="entry name" value="UREASE ACCESSORY PROTEIN F"/>
    <property type="match status" value="1"/>
</dbReference>
<sequence>MASLSPDQSALERHVLYILLDSNLPTGGFVASSGLESYAKHGFFSSSHLASLSDTQGSERAGVGIQEAVVAFAQSSVMNYAKSTLAFVKDAWTMLDRLQIAEAGDLSKEATVATLKKLDDLYEAMTLNHVTRRSSTAQGIALLTLLTKGFAPPNLNFPVQSTRTNVMEAGGEEDEPLWWKSSVDTFKRMIRRGEAHGHLPVCWGVLTRAMGLSLERSLHLHLFLHVRSLLSSAVRLNLIGPYASTQLLLHSLQPCIEVETRRNLDTRSGIELPFSPYQEQARSNGTEKAEAAKTDNSRQNSSSIPPTNWDWAEDVQEGPAVTWPLGELLMCRHDMQHTRIFNS</sequence>
<evidence type="ECO:0000313" key="6">
    <source>
        <dbReference type="Proteomes" id="UP000812966"/>
    </source>
</evidence>
<keyword evidence="6" id="KW-1185">Reference proteome</keyword>
<dbReference type="EMBL" id="JABELV010000322">
    <property type="protein sequence ID" value="KAG7527335.1"/>
    <property type="molecule type" value="Genomic_DNA"/>
</dbReference>
<dbReference type="InterPro" id="IPR038277">
    <property type="entry name" value="UreF_sf"/>
</dbReference>
<feature type="compositionally biased region" description="Polar residues" evidence="4">
    <location>
        <begin position="297"/>
        <end position="306"/>
    </location>
</feature>
<feature type="region of interest" description="Disordered" evidence="4">
    <location>
        <begin position="278"/>
        <end position="311"/>
    </location>
</feature>
<protein>
    <submittedName>
        <fullName evidence="5">Uncharacterized protein</fullName>
    </submittedName>
</protein>